<dbReference type="PATRIC" id="fig|2209.85.peg.856"/>
<dbReference type="EMBL" id="JJQN01000175">
    <property type="protein sequence ID" value="KKH55550.1"/>
    <property type="molecule type" value="Genomic_DNA"/>
</dbReference>
<protein>
    <submittedName>
        <fullName evidence="2">Uncharacterized protein</fullName>
    </submittedName>
</protein>
<dbReference type="AlphaFoldDB" id="A0A0F8PQJ9"/>
<keyword evidence="1" id="KW-0472">Membrane</keyword>
<dbReference type="Proteomes" id="UP000034450">
    <property type="component" value="Unassembled WGS sequence"/>
</dbReference>
<keyword evidence="1" id="KW-0812">Transmembrane</keyword>
<sequence>MILSTSIFIFSNQCVIYEIIEFFFFVSFVLLMSALISSFYNVFWQDLPITSFSIEMRLELPEGKTRVHAIEEVSMEKIKKERRKGEKKDKFFAIMYFNSVDCNSLI</sequence>
<proteinExistence type="predicted"/>
<evidence type="ECO:0000256" key="1">
    <source>
        <dbReference type="SAM" id="Phobius"/>
    </source>
</evidence>
<comment type="caution">
    <text evidence="2">The sequence shown here is derived from an EMBL/GenBank/DDBJ whole genome shotgun (WGS) entry which is preliminary data.</text>
</comment>
<reference evidence="2 3" key="1">
    <citation type="journal article" date="2015" name="ISME J.">
        <title>Genomic and phenotypic differentiation among Methanosarcina mazei populations from Columbia River sediment.</title>
        <authorList>
            <person name="Youngblut N.D."/>
            <person name="Wirth J.S."/>
            <person name="Henriksen J.R."/>
            <person name="Smith M."/>
            <person name="Simon H."/>
            <person name="Metcalf W.W."/>
            <person name="Whitaker R.J."/>
        </authorList>
    </citation>
    <scope>NUCLEOTIDE SEQUENCE [LARGE SCALE GENOMIC DNA]</scope>
    <source>
        <strain evidence="2 3">1.H.A.2.6</strain>
    </source>
</reference>
<gene>
    <name evidence="2" type="ORF">DU74_03945</name>
</gene>
<accession>A0A0F8PQJ9</accession>
<organism evidence="2 3">
    <name type="scientific">Methanosarcina mazei</name>
    <name type="common">Methanosarcina frisia</name>
    <dbReference type="NCBI Taxonomy" id="2209"/>
    <lineage>
        <taxon>Archaea</taxon>
        <taxon>Methanobacteriati</taxon>
        <taxon>Methanobacteriota</taxon>
        <taxon>Stenosarchaea group</taxon>
        <taxon>Methanomicrobia</taxon>
        <taxon>Methanosarcinales</taxon>
        <taxon>Methanosarcinaceae</taxon>
        <taxon>Methanosarcina</taxon>
    </lineage>
</organism>
<feature type="transmembrane region" description="Helical" evidence="1">
    <location>
        <begin position="22"/>
        <end position="43"/>
    </location>
</feature>
<evidence type="ECO:0000313" key="2">
    <source>
        <dbReference type="EMBL" id="KKH55550.1"/>
    </source>
</evidence>
<name>A0A0F8PQJ9_METMZ</name>
<evidence type="ECO:0000313" key="3">
    <source>
        <dbReference type="Proteomes" id="UP000034450"/>
    </source>
</evidence>
<keyword evidence="1" id="KW-1133">Transmembrane helix</keyword>